<dbReference type="EMBL" id="CP042305">
    <property type="protein sequence ID" value="QDZ15469.1"/>
    <property type="molecule type" value="Genomic_DNA"/>
</dbReference>
<reference evidence="2 3" key="1">
    <citation type="submission" date="2019-07" db="EMBL/GenBank/DDBJ databases">
        <title>Full genome sequence of Humibacter sp. WJ7-1.</title>
        <authorList>
            <person name="Im W.-T."/>
        </authorList>
    </citation>
    <scope>NUCLEOTIDE SEQUENCE [LARGE SCALE GENOMIC DNA]</scope>
    <source>
        <strain evidence="2 3">WJ7-1</strain>
    </source>
</reference>
<protein>
    <submittedName>
        <fullName evidence="2">Uncharacterized protein</fullName>
    </submittedName>
</protein>
<feature type="transmembrane region" description="Helical" evidence="1">
    <location>
        <begin position="6"/>
        <end position="35"/>
    </location>
</feature>
<evidence type="ECO:0000313" key="3">
    <source>
        <dbReference type="Proteomes" id="UP000320216"/>
    </source>
</evidence>
<evidence type="ECO:0000256" key="1">
    <source>
        <dbReference type="SAM" id="Phobius"/>
    </source>
</evidence>
<dbReference type="Proteomes" id="UP000320216">
    <property type="component" value="Chromosome"/>
</dbReference>
<name>A0A5B8M5U6_9MICO</name>
<keyword evidence="1" id="KW-0472">Membrane</keyword>
<dbReference type="KEGG" id="huw:FPZ11_12515"/>
<keyword evidence="1" id="KW-0812">Transmembrane</keyword>
<feature type="transmembrane region" description="Helical" evidence="1">
    <location>
        <begin position="160"/>
        <end position="186"/>
    </location>
</feature>
<sequence>MIDGAVIAFAFTVGLTGLINPCGLPLLPVYLTAFLDDAPTPWSSRLLASLRAGGCLTLGFVTVFGVAGAVEASLAAAITAVAPWVMLLVGTAIVALGAMSIVGRAPTLHLPGLSFRSGRGALAMIGFGVAYAIGSLSCSLPIFVAAVGSTLAAGSPLRNVIVFVAYALGMGLFATAVSVIASFGGAAVPRSIRSAARVLPRIAGGVCVLVGLYLMAYWANVLGAPDGIASIVSAVDGVQSAVVTWLDSWWLPVAVGCAVVVISALIALATAAERRPAVRSVQPAQSKEGPR</sequence>
<keyword evidence="3" id="KW-1185">Reference proteome</keyword>
<keyword evidence="1" id="KW-1133">Transmembrane helix</keyword>
<gene>
    <name evidence="2" type="ORF">FPZ11_12515</name>
</gene>
<feature type="transmembrane region" description="Helical" evidence="1">
    <location>
        <begin position="249"/>
        <end position="272"/>
    </location>
</feature>
<organism evidence="2 3">
    <name type="scientific">Humibacter ginsenosidimutans</name>
    <dbReference type="NCBI Taxonomy" id="2599293"/>
    <lineage>
        <taxon>Bacteria</taxon>
        <taxon>Bacillati</taxon>
        <taxon>Actinomycetota</taxon>
        <taxon>Actinomycetes</taxon>
        <taxon>Micrococcales</taxon>
        <taxon>Microbacteriaceae</taxon>
        <taxon>Humibacter</taxon>
    </lineage>
</organism>
<feature type="transmembrane region" description="Helical" evidence="1">
    <location>
        <begin position="122"/>
        <end position="148"/>
    </location>
</feature>
<evidence type="ECO:0000313" key="2">
    <source>
        <dbReference type="EMBL" id="QDZ15469.1"/>
    </source>
</evidence>
<dbReference type="RefSeq" id="WP_146321381.1">
    <property type="nucleotide sequence ID" value="NZ_CP042305.1"/>
</dbReference>
<dbReference type="AlphaFoldDB" id="A0A5B8M5U6"/>
<dbReference type="OrthoDB" id="5244297at2"/>
<feature type="transmembrane region" description="Helical" evidence="1">
    <location>
        <begin position="198"/>
        <end position="219"/>
    </location>
</feature>
<proteinExistence type="predicted"/>
<feature type="transmembrane region" description="Helical" evidence="1">
    <location>
        <begin position="56"/>
        <end position="78"/>
    </location>
</feature>
<feature type="transmembrane region" description="Helical" evidence="1">
    <location>
        <begin position="84"/>
        <end position="102"/>
    </location>
</feature>
<accession>A0A5B8M5U6</accession>